<reference evidence="3" key="1">
    <citation type="submission" date="2017-09" db="EMBL/GenBank/DDBJ databases">
        <title>Depth-based differentiation of microbial function through sediment-hosted aquifers and enrichment of novel symbionts in the deep terrestrial subsurface.</title>
        <authorList>
            <person name="Probst A.J."/>
            <person name="Ladd B."/>
            <person name="Jarett J.K."/>
            <person name="Geller-Mcgrath D.E."/>
            <person name="Sieber C.M.K."/>
            <person name="Emerson J.B."/>
            <person name="Anantharaman K."/>
            <person name="Thomas B.C."/>
            <person name="Malmstrom R."/>
            <person name="Stieglmeier M."/>
            <person name="Klingl A."/>
            <person name="Woyke T."/>
            <person name="Ryan C.M."/>
            <person name="Banfield J.F."/>
        </authorList>
    </citation>
    <scope>NUCLEOTIDE SEQUENCE [LARGE SCALE GENOMIC DNA]</scope>
</reference>
<evidence type="ECO:0000256" key="1">
    <source>
        <dbReference type="SAM" id="MobiDB-lite"/>
    </source>
</evidence>
<gene>
    <name evidence="2" type="ORF">COU28_04605</name>
</gene>
<dbReference type="AlphaFoldDB" id="A0A2H0TXE4"/>
<evidence type="ECO:0000313" key="2">
    <source>
        <dbReference type="EMBL" id="PIR77895.1"/>
    </source>
</evidence>
<organism evidence="2 3">
    <name type="scientific">Candidatus Magasanikbacteria bacterium CG10_big_fil_rev_8_21_14_0_10_36_16</name>
    <dbReference type="NCBI Taxonomy" id="1974645"/>
    <lineage>
        <taxon>Bacteria</taxon>
        <taxon>Candidatus Magasanikiibacteriota</taxon>
    </lineage>
</organism>
<dbReference type="Proteomes" id="UP000230852">
    <property type="component" value="Unassembled WGS sequence"/>
</dbReference>
<accession>A0A2H0TXE4</accession>
<sequence length="674" mass="76098">MNMTTNLEVPKQKETSEVPKAEVKKPGLWDKFLDKFGKGKRWEKEVAYLESKDQIEVPAENEQAGEMLKDVQTDVEDTMVDSAVQDGKAIDALQVEIEALGGDDELSTEAQALKEEVNLASKKAMGSLAEYKIFSGTVEDGKVTAEKTTTANINIAPEPRRVPPKEVPGTHMLVHPKNPGEGPEGTNFVFEVNGQDPQYFVTYEEAKATLENFGKTPVETVQATNARESEPVQNKRIISPEVSESLRIQNEQRNKIKDVLVESGIQLPEDDEDRYAEGIREKINEWNVADSKDHFQDPNQIKEAFKQVHEQIVKDDEGYARKQEEKNKSFNTNQATSKEKTPSDNSGNVESVIKPRKKEGPEVENEQINEIKERVKNLTQEIQTKLEDVFLNGESIKHKFDKIVTSLENLSEDEIKGIKNLNLFLNELDNVEDGLDIIIKNIRKGYLTDGEELNRAVNLMEKNLSIVTTENKQEFKQKDIPPPLTVEVRQKGSDDGEDSVLENNGKGANDSEESVASGEKNGEYGDGSVGDTNENKEFSNIEKEQIQKIKNIIKETFPKEENFSGVTAKKIKDLINEQNIKDSVDYFGNKEKTIDAYNQVLEAEHPVVAEQIKNIADILKEEETDGVSNKVLHDVRRKINDWNVTDAKNHFEDPNQIKEAYKQIKENSNQILFL</sequence>
<protein>
    <submittedName>
        <fullName evidence="2">Uncharacterized protein</fullName>
    </submittedName>
</protein>
<name>A0A2H0TXE4_9BACT</name>
<evidence type="ECO:0000313" key="3">
    <source>
        <dbReference type="Proteomes" id="UP000230852"/>
    </source>
</evidence>
<feature type="compositionally biased region" description="Basic and acidic residues" evidence="1">
    <location>
        <begin position="10"/>
        <end position="21"/>
    </location>
</feature>
<dbReference type="EMBL" id="PFBU01000088">
    <property type="protein sequence ID" value="PIR77895.1"/>
    <property type="molecule type" value="Genomic_DNA"/>
</dbReference>
<feature type="region of interest" description="Disordered" evidence="1">
    <location>
        <begin position="472"/>
        <end position="541"/>
    </location>
</feature>
<proteinExistence type="predicted"/>
<feature type="region of interest" description="Disordered" evidence="1">
    <location>
        <begin position="1"/>
        <end position="21"/>
    </location>
</feature>
<comment type="caution">
    <text evidence="2">The sequence shown here is derived from an EMBL/GenBank/DDBJ whole genome shotgun (WGS) entry which is preliminary data.</text>
</comment>
<feature type="compositionally biased region" description="Basic and acidic residues" evidence="1">
    <location>
        <begin position="317"/>
        <end position="328"/>
    </location>
</feature>
<feature type="region of interest" description="Disordered" evidence="1">
    <location>
        <begin position="317"/>
        <end position="366"/>
    </location>
</feature>